<dbReference type="PANTHER" id="PTHR32089">
    <property type="entry name" value="METHYL-ACCEPTING CHEMOTAXIS PROTEIN MCPB"/>
    <property type="match status" value="1"/>
</dbReference>
<gene>
    <name evidence="4" type="ORF">GCM10011611_06710</name>
</gene>
<dbReference type="EMBL" id="BMJQ01000001">
    <property type="protein sequence ID" value="GGF03896.1"/>
    <property type="molecule type" value="Genomic_DNA"/>
</dbReference>
<proteinExistence type="predicted"/>
<dbReference type="Pfam" id="PF00015">
    <property type="entry name" value="MCPsignal"/>
    <property type="match status" value="1"/>
</dbReference>
<sequence>MASTDDAGTIVASVASEVGRLSVDIADVVNNIEQVGGLMETQTERFEQIDRTTRDIVASNQQIADMASETQGAAAQARRDIVSSNEEIRTSLAAIQALVASVGTIGSELAALEAAMQRVGKVTAGIERIARQTNLLALNATIEAARAGEAGKGFAVVANEVKALARETSTATADIGSTLASLTAQVRRLVEHSAEGSRRAETVGNSTATIGSVMATVGDAVVRVDENAGRIAGATEEIARRCDGFVGTVEAMHDGVAQSNTALRLAAERSHRILDSSEAIMALTASSGFETVDTKFIDAAVRVAKEIEACFARAIDAGDITVDDLFDKHLVEIEGSNPPQYMTRYIPFLDRVLPPLHDPIMALDERMVFCAPTDHNNLIPTHNPQFRKPPGRDPVWNAANCRNRRRYLDKSAVAVVRNTQPFLLQTYRRDMGGGVFALMKDASAPIRVTGRLWGGLRVCYRV</sequence>
<dbReference type="AlphaFoldDB" id="A0A8J3E1S9"/>
<keyword evidence="1 2" id="KW-0807">Transducer</keyword>
<organism evidence="4 5">
    <name type="scientific">Aliidongia dinghuensis</name>
    <dbReference type="NCBI Taxonomy" id="1867774"/>
    <lineage>
        <taxon>Bacteria</taxon>
        <taxon>Pseudomonadati</taxon>
        <taxon>Pseudomonadota</taxon>
        <taxon>Alphaproteobacteria</taxon>
        <taxon>Rhodospirillales</taxon>
        <taxon>Dongiaceae</taxon>
        <taxon>Aliidongia</taxon>
    </lineage>
</organism>
<evidence type="ECO:0000256" key="1">
    <source>
        <dbReference type="ARBA" id="ARBA00023224"/>
    </source>
</evidence>
<dbReference type="Proteomes" id="UP000646365">
    <property type="component" value="Unassembled WGS sequence"/>
</dbReference>
<protein>
    <submittedName>
        <fullName evidence="4">Chemotaxis protein</fullName>
    </submittedName>
</protein>
<dbReference type="PROSITE" id="PS50111">
    <property type="entry name" value="CHEMOTAXIS_TRANSDUC_2"/>
    <property type="match status" value="1"/>
</dbReference>
<dbReference type="SUPFAM" id="SSF58104">
    <property type="entry name" value="Methyl-accepting chemotaxis protein (MCP) signaling domain"/>
    <property type="match status" value="1"/>
</dbReference>
<accession>A0A8J3E1S9</accession>
<comment type="caution">
    <text evidence="4">The sequence shown here is derived from an EMBL/GenBank/DDBJ whole genome shotgun (WGS) entry which is preliminary data.</text>
</comment>
<dbReference type="GO" id="GO:0007165">
    <property type="term" value="P:signal transduction"/>
    <property type="evidence" value="ECO:0007669"/>
    <property type="project" value="UniProtKB-KW"/>
</dbReference>
<evidence type="ECO:0000259" key="3">
    <source>
        <dbReference type="PROSITE" id="PS50111"/>
    </source>
</evidence>
<keyword evidence="5" id="KW-1185">Reference proteome</keyword>
<dbReference type="SMART" id="SM00283">
    <property type="entry name" value="MA"/>
    <property type="match status" value="1"/>
</dbReference>
<dbReference type="GO" id="GO:0016020">
    <property type="term" value="C:membrane"/>
    <property type="evidence" value="ECO:0007669"/>
    <property type="project" value="InterPro"/>
</dbReference>
<dbReference type="InterPro" id="IPR004089">
    <property type="entry name" value="MCPsignal_dom"/>
</dbReference>
<reference evidence="4" key="2">
    <citation type="submission" date="2020-09" db="EMBL/GenBank/DDBJ databases">
        <authorList>
            <person name="Sun Q."/>
            <person name="Zhou Y."/>
        </authorList>
    </citation>
    <scope>NUCLEOTIDE SEQUENCE</scope>
    <source>
        <strain evidence="4">CGMCC 1.15725</strain>
    </source>
</reference>
<evidence type="ECO:0000313" key="5">
    <source>
        <dbReference type="Proteomes" id="UP000646365"/>
    </source>
</evidence>
<evidence type="ECO:0000313" key="4">
    <source>
        <dbReference type="EMBL" id="GGF03896.1"/>
    </source>
</evidence>
<reference evidence="4" key="1">
    <citation type="journal article" date="2014" name="Int. J. Syst. Evol. Microbiol.">
        <title>Complete genome sequence of Corynebacterium casei LMG S-19264T (=DSM 44701T), isolated from a smear-ripened cheese.</title>
        <authorList>
            <consortium name="US DOE Joint Genome Institute (JGI-PGF)"/>
            <person name="Walter F."/>
            <person name="Albersmeier A."/>
            <person name="Kalinowski J."/>
            <person name="Ruckert C."/>
        </authorList>
    </citation>
    <scope>NUCLEOTIDE SEQUENCE</scope>
    <source>
        <strain evidence="4">CGMCC 1.15725</strain>
    </source>
</reference>
<dbReference type="Gene3D" id="1.10.287.950">
    <property type="entry name" value="Methyl-accepting chemotaxis protein"/>
    <property type="match status" value="1"/>
</dbReference>
<evidence type="ECO:0000256" key="2">
    <source>
        <dbReference type="PROSITE-ProRule" id="PRU00284"/>
    </source>
</evidence>
<name>A0A8J3E1S9_9PROT</name>
<dbReference type="RefSeq" id="WP_189042391.1">
    <property type="nucleotide sequence ID" value="NZ_BMJQ01000001.1"/>
</dbReference>
<dbReference type="PANTHER" id="PTHR32089:SF112">
    <property type="entry name" value="LYSOZYME-LIKE PROTEIN-RELATED"/>
    <property type="match status" value="1"/>
</dbReference>
<feature type="domain" description="Methyl-accepting transducer" evidence="3">
    <location>
        <begin position="17"/>
        <end position="253"/>
    </location>
</feature>